<dbReference type="RefSeq" id="WP_176908256.1">
    <property type="nucleotide sequence ID" value="NZ_JABKAU010000013.1"/>
</dbReference>
<feature type="transmembrane region" description="Helical" evidence="1">
    <location>
        <begin position="38"/>
        <end position="57"/>
    </location>
</feature>
<protein>
    <submittedName>
        <fullName evidence="2">Uncharacterized protein</fullName>
    </submittedName>
</protein>
<dbReference type="AlphaFoldDB" id="A0A7Y7U5D4"/>
<evidence type="ECO:0000313" key="2">
    <source>
        <dbReference type="EMBL" id="NVO31348.1"/>
    </source>
</evidence>
<sequence>MRNELSKLKEQTQKSEIIKNSAKFKAQGESSKENARKWVIAIISAISLFVGVLLWGLSSNEELFNIAANILEKSKGLNAEFINKLILIEVAKKIGTKTLIYSMFIYFITFLVKNYNAQMHNYIVNSHKSNALSSTVDLIGTARENEGNDKIILQATQAIFATHKSGYQGVENEPNSPNLITNVIDSFSSKK</sequence>
<keyword evidence="1" id="KW-0812">Transmembrane</keyword>
<organism evidence="2 3">
    <name type="scientific">Hymenobacter lapidiphilus</name>
    <dbReference type="NCBI Taxonomy" id="2608003"/>
    <lineage>
        <taxon>Bacteria</taxon>
        <taxon>Pseudomonadati</taxon>
        <taxon>Bacteroidota</taxon>
        <taxon>Cytophagia</taxon>
        <taxon>Cytophagales</taxon>
        <taxon>Hymenobacteraceae</taxon>
        <taxon>Hymenobacter</taxon>
    </lineage>
</organism>
<reference evidence="2 3" key="1">
    <citation type="submission" date="2020-05" db="EMBL/GenBank/DDBJ databases">
        <title>Hymenobacter terrestris sp. nov. and Hymenobacter lapidiphilus sp. nov., isolated from regoliths in Antarctica.</title>
        <authorList>
            <person name="Sedlacek I."/>
            <person name="Pantucek R."/>
            <person name="Zeman M."/>
            <person name="Holochova P."/>
            <person name="Kralova S."/>
            <person name="Stankova E."/>
            <person name="Sedo O."/>
            <person name="Micenkova L."/>
            <person name="Svec P."/>
            <person name="Gupta V."/>
            <person name="Sood U."/>
            <person name="Korpole U.S."/>
            <person name="Lal R."/>
        </authorList>
    </citation>
    <scope>NUCLEOTIDE SEQUENCE [LARGE SCALE GENOMIC DNA]</scope>
    <source>
        <strain evidence="2 3">P5342</strain>
    </source>
</reference>
<name>A0A7Y7U5D4_9BACT</name>
<proteinExistence type="predicted"/>
<dbReference type="EMBL" id="JABKAU010000013">
    <property type="protein sequence ID" value="NVO31348.1"/>
    <property type="molecule type" value="Genomic_DNA"/>
</dbReference>
<comment type="caution">
    <text evidence="2">The sequence shown here is derived from an EMBL/GenBank/DDBJ whole genome shotgun (WGS) entry which is preliminary data.</text>
</comment>
<keyword evidence="1" id="KW-1133">Transmembrane helix</keyword>
<keyword evidence="3" id="KW-1185">Reference proteome</keyword>
<accession>A0A7Y7U5D4</accession>
<feature type="transmembrane region" description="Helical" evidence="1">
    <location>
        <begin position="94"/>
        <end position="112"/>
    </location>
</feature>
<dbReference type="Proteomes" id="UP000565521">
    <property type="component" value="Unassembled WGS sequence"/>
</dbReference>
<evidence type="ECO:0000313" key="3">
    <source>
        <dbReference type="Proteomes" id="UP000565521"/>
    </source>
</evidence>
<evidence type="ECO:0000256" key="1">
    <source>
        <dbReference type="SAM" id="Phobius"/>
    </source>
</evidence>
<keyword evidence="1" id="KW-0472">Membrane</keyword>
<gene>
    <name evidence="2" type="ORF">HW554_09025</name>
</gene>